<protein>
    <submittedName>
        <fullName evidence="1">Uncharacterized protein</fullName>
    </submittedName>
</protein>
<evidence type="ECO:0000313" key="2">
    <source>
        <dbReference type="EMBL" id="CAI3930769.1"/>
    </source>
</evidence>
<evidence type="ECO:0000313" key="1">
    <source>
        <dbReference type="EMBL" id="CAI3930154.1"/>
    </source>
</evidence>
<dbReference type="Proteomes" id="UP001154255">
    <property type="component" value="Unassembled WGS sequence"/>
</dbReference>
<dbReference type="AlphaFoldDB" id="A0A9W4XH76"/>
<dbReference type="EMBL" id="CAMXCS010000001">
    <property type="protein sequence ID" value="CAI3930769.1"/>
    <property type="molecule type" value="Genomic_DNA"/>
</dbReference>
<organism evidence="1 3">
    <name type="scientific">Commensalibacter communis</name>
    <dbReference type="NCBI Taxonomy" id="2972786"/>
    <lineage>
        <taxon>Bacteria</taxon>
        <taxon>Pseudomonadati</taxon>
        <taxon>Pseudomonadota</taxon>
        <taxon>Alphaproteobacteria</taxon>
        <taxon>Acetobacterales</taxon>
        <taxon>Acetobacteraceae</taxon>
    </lineage>
</organism>
<proteinExistence type="predicted"/>
<evidence type="ECO:0000313" key="4">
    <source>
        <dbReference type="Proteomes" id="UP001154259"/>
    </source>
</evidence>
<gene>
    <name evidence="2" type="ORF">R53529_LOCUS510</name>
    <name evidence="1" type="ORF">R53530_LOCUS591</name>
</gene>
<keyword evidence="4" id="KW-1185">Reference proteome</keyword>
<sequence>MSQIYSDIDLCEALSEISVDNKMDYYSIAYVAKRFPIEICGNGLF</sequence>
<comment type="caution">
    <text evidence="1">The sequence shown here is derived from an EMBL/GenBank/DDBJ whole genome shotgun (WGS) entry which is preliminary data.</text>
</comment>
<reference evidence="1" key="1">
    <citation type="submission" date="2022-10" db="EMBL/GenBank/DDBJ databases">
        <authorList>
            <person name="Botero Cardona J."/>
        </authorList>
    </citation>
    <scope>NUCLEOTIDE SEQUENCE</scope>
    <source>
        <strain evidence="1">LMG 31819</strain>
        <strain evidence="2">R-53529</strain>
    </source>
</reference>
<dbReference type="RefSeq" id="WP_271788955.1">
    <property type="nucleotide sequence ID" value="NZ_CAMXCJ010000001.1"/>
</dbReference>
<accession>A0A9W4XH76</accession>
<evidence type="ECO:0000313" key="3">
    <source>
        <dbReference type="Proteomes" id="UP001154255"/>
    </source>
</evidence>
<name>A0A9W4XH76_9PROT</name>
<dbReference type="Proteomes" id="UP001154259">
    <property type="component" value="Unassembled WGS sequence"/>
</dbReference>
<dbReference type="EMBL" id="CAMXCM010000001">
    <property type="protein sequence ID" value="CAI3930154.1"/>
    <property type="molecule type" value="Genomic_DNA"/>
</dbReference>